<dbReference type="Proteomes" id="UP000319040">
    <property type="component" value="Unassembled WGS sequence"/>
</dbReference>
<name>A0A521D0E7_SACCC</name>
<keyword evidence="3" id="KW-1185">Reference proteome</keyword>
<dbReference type="OrthoDB" id="1121464at2"/>
<protein>
    <recommendedName>
        <fullName evidence="4">Lipoprotein</fullName>
    </recommendedName>
</protein>
<evidence type="ECO:0008006" key="4">
    <source>
        <dbReference type="Google" id="ProtNLM"/>
    </source>
</evidence>
<keyword evidence="1" id="KW-0732">Signal</keyword>
<organism evidence="2 3">
    <name type="scientific">Saccharicrinis carchari</name>
    <dbReference type="NCBI Taxonomy" id="1168039"/>
    <lineage>
        <taxon>Bacteria</taxon>
        <taxon>Pseudomonadati</taxon>
        <taxon>Bacteroidota</taxon>
        <taxon>Bacteroidia</taxon>
        <taxon>Marinilabiliales</taxon>
        <taxon>Marinilabiliaceae</taxon>
        <taxon>Saccharicrinis</taxon>
    </lineage>
</organism>
<gene>
    <name evidence="2" type="ORF">SAMN06265379_10485</name>
</gene>
<evidence type="ECO:0000313" key="2">
    <source>
        <dbReference type="EMBL" id="SMO65169.1"/>
    </source>
</evidence>
<sequence>MKTKLIFTLMLAILAFVACSEDESGEFCENPGATCPDDTAIDASACCTSSSCYWTYKGTDYPCNGTNCNAVTASIITDACVAGVNLKSWDGDLASLQAQMEAVTEKLLAEARASCADCK</sequence>
<dbReference type="AlphaFoldDB" id="A0A521D0E7"/>
<reference evidence="2 3" key="1">
    <citation type="submission" date="2017-05" db="EMBL/GenBank/DDBJ databases">
        <authorList>
            <person name="Varghese N."/>
            <person name="Submissions S."/>
        </authorList>
    </citation>
    <scope>NUCLEOTIDE SEQUENCE [LARGE SCALE GENOMIC DNA]</scope>
    <source>
        <strain evidence="2 3">DSM 27040</strain>
    </source>
</reference>
<feature type="signal peptide" evidence="1">
    <location>
        <begin position="1"/>
        <end position="20"/>
    </location>
</feature>
<dbReference type="EMBL" id="FXTB01000004">
    <property type="protein sequence ID" value="SMO65169.1"/>
    <property type="molecule type" value="Genomic_DNA"/>
</dbReference>
<proteinExistence type="predicted"/>
<evidence type="ECO:0000256" key="1">
    <source>
        <dbReference type="SAM" id="SignalP"/>
    </source>
</evidence>
<feature type="chain" id="PRO_5021969039" description="Lipoprotein" evidence="1">
    <location>
        <begin position="21"/>
        <end position="119"/>
    </location>
</feature>
<dbReference type="RefSeq" id="WP_142533245.1">
    <property type="nucleotide sequence ID" value="NZ_FXTB01000004.1"/>
</dbReference>
<evidence type="ECO:0000313" key="3">
    <source>
        <dbReference type="Proteomes" id="UP000319040"/>
    </source>
</evidence>
<accession>A0A521D0E7</accession>
<dbReference type="PROSITE" id="PS51257">
    <property type="entry name" value="PROKAR_LIPOPROTEIN"/>
    <property type="match status" value="1"/>
</dbReference>